<comment type="caution">
    <text evidence="1">The sequence shown here is derived from an EMBL/GenBank/DDBJ whole genome shotgun (WGS) entry which is preliminary data.</text>
</comment>
<reference evidence="1" key="1">
    <citation type="submission" date="2021-06" db="EMBL/GenBank/DDBJ databases">
        <title>Updating the genus Pseudomonas: Description of 43 new species and partition of the Pseudomonas putida group.</title>
        <authorList>
            <person name="Girard L."/>
            <person name="Lood C."/>
            <person name="Vandamme P."/>
            <person name="Rokni-Zadeh H."/>
            <person name="Van Noort V."/>
            <person name="Hofte M."/>
            <person name="Lavigne R."/>
            <person name="De Mot R."/>
        </authorList>
    </citation>
    <scope>NUCLEOTIDE SEQUENCE</scope>
    <source>
        <strain evidence="1">SWRI74</strain>
    </source>
</reference>
<name>A0ABS6QWT5_9PSED</name>
<gene>
    <name evidence="1" type="ORF">KVG88_22905</name>
</gene>
<protein>
    <recommendedName>
        <fullName evidence="3">DUF3077 domain-containing protein</fullName>
    </recommendedName>
</protein>
<keyword evidence="2" id="KW-1185">Reference proteome</keyword>
<organism evidence="1 2">
    <name type="scientific">Pseudomonas azerbaijanoccidentalis</name>
    <dbReference type="NCBI Taxonomy" id="2842347"/>
    <lineage>
        <taxon>Bacteria</taxon>
        <taxon>Pseudomonadati</taxon>
        <taxon>Pseudomonadota</taxon>
        <taxon>Gammaproteobacteria</taxon>
        <taxon>Pseudomonadales</taxon>
        <taxon>Pseudomonadaceae</taxon>
        <taxon>Pseudomonas</taxon>
    </lineage>
</organism>
<dbReference type="RefSeq" id="WP_217872833.1">
    <property type="nucleotide sequence ID" value="NZ_JAHSTU010000008.1"/>
</dbReference>
<proteinExistence type="predicted"/>
<dbReference type="Proteomes" id="UP001049200">
    <property type="component" value="Unassembled WGS sequence"/>
</dbReference>
<evidence type="ECO:0000313" key="2">
    <source>
        <dbReference type="Proteomes" id="UP001049200"/>
    </source>
</evidence>
<accession>A0ABS6QWT5</accession>
<dbReference type="EMBL" id="JAHSTU010000008">
    <property type="protein sequence ID" value="MBV4522921.1"/>
    <property type="molecule type" value="Genomic_DNA"/>
</dbReference>
<sequence>MPNDPTPALLYHMNQDIMALGSAIEEIGIWIDQRGSTETSDRISTHLQVPEANADAIAGLMADLIARCKPDEEEEPEDGLHYYQCSKGQSLALAS</sequence>
<evidence type="ECO:0008006" key="3">
    <source>
        <dbReference type="Google" id="ProtNLM"/>
    </source>
</evidence>
<evidence type="ECO:0000313" key="1">
    <source>
        <dbReference type="EMBL" id="MBV4522921.1"/>
    </source>
</evidence>